<evidence type="ECO:0000313" key="1">
    <source>
        <dbReference type="EMBL" id="CRK93904.1"/>
    </source>
</evidence>
<proteinExistence type="predicted"/>
<sequence length="106" mass="12206">MCHLAMQGSSALSLSQLSTDVQLNMTFWGRQQRLNKPSTSKSIENTQSKCFHMEMSLCSVNNISDEIALRRQLLRDGGWMNIFSIEHLVKVRLKQTFVELKTLNFQ</sequence>
<dbReference type="AlphaFoldDB" id="A0A1J1I0P4"/>
<name>A0A1J1I0P4_9DIPT</name>
<dbReference type="EMBL" id="CVRI01000038">
    <property type="protein sequence ID" value="CRK93904.1"/>
    <property type="molecule type" value="Genomic_DNA"/>
</dbReference>
<gene>
    <name evidence="1" type="ORF">CLUMA_CG007431</name>
</gene>
<dbReference type="Proteomes" id="UP000183832">
    <property type="component" value="Unassembled WGS sequence"/>
</dbReference>
<protein>
    <submittedName>
        <fullName evidence="1">CLUMA_CG007431, isoform A</fullName>
    </submittedName>
</protein>
<keyword evidence="2" id="KW-1185">Reference proteome</keyword>
<organism evidence="1 2">
    <name type="scientific">Clunio marinus</name>
    <dbReference type="NCBI Taxonomy" id="568069"/>
    <lineage>
        <taxon>Eukaryota</taxon>
        <taxon>Metazoa</taxon>
        <taxon>Ecdysozoa</taxon>
        <taxon>Arthropoda</taxon>
        <taxon>Hexapoda</taxon>
        <taxon>Insecta</taxon>
        <taxon>Pterygota</taxon>
        <taxon>Neoptera</taxon>
        <taxon>Endopterygota</taxon>
        <taxon>Diptera</taxon>
        <taxon>Nematocera</taxon>
        <taxon>Chironomoidea</taxon>
        <taxon>Chironomidae</taxon>
        <taxon>Clunio</taxon>
    </lineage>
</organism>
<reference evidence="1 2" key="1">
    <citation type="submission" date="2015-04" db="EMBL/GenBank/DDBJ databases">
        <authorList>
            <person name="Syromyatnikov M.Y."/>
            <person name="Popov V.N."/>
        </authorList>
    </citation>
    <scope>NUCLEOTIDE SEQUENCE [LARGE SCALE GENOMIC DNA]</scope>
</reference>
<evidence type="ECO:0000313" key="2">
    <source>
        <dbReference type="Proteomes" id="UP000183832"/>
    </source>
</evidence>
<accession>A0A1J1I0P4</accession>